<dbReference type="SUPFAM" id="SSF55781">
    <property type="entry name" value="GAF domain-like"/>
    <property type="match status" value="2"/>
</dbReference>
<dbReference type="RefSeq" id="WP_203656292.1">
    <property type="nucleotide sequence ID" value="NZ_BONR01000004.1"/>
</dbReference>
<organism evidence="5 6">
    <name type="scientific">Demequina activiva</name>
    <dbReference type="NCBI Taxonomy" id="1582364"/>
    <lineage>
        <taxon>Bacteria</taxon>
        <taxon>Bacillati</taxon>
        <taxon>Actinomycetota</taxon>
        <taxon>Actinomycetes</taxon>
        <taxon>Micrococcales</taxon>
        <taxon>Demequinaceae</taxon>
        <taxon>Demequina</taxon>
    </lineage>
</organism>
<comment type="caution">
    <text evidence="5">The sequence shown here is derived from an EMBL/GenBank/DDBJ whole genome shotgun (WGS) entry which is preliminary data.</text>
</comment>
<dbReference type="InterPro" id="IPR011712">
    <property type="entry name" value="Sig_transdc_His_kin_sub3_dim/P"/>
</dbReference>
<dbReference type="Gene3D" id="3.30.450.40">
    <property type="match status" value="2"/>
</dbReference>
<dbReference type="InterPro" id="IPR050482">
    <property type="entry name" value="Sensor_HK_TwoCompSys"/>
</dbReference>
<dbReference type="GO" id="GO:0000155">
    <property type="term" value="F:phosphorelay sensor kinase activity"/>
    <property type="evidence" value="ECO:0007669"/>
    <property type="project" value="InterPro"/>
</dbReference>
<dbReference type="Pfam" id="PF13185">
    <property type="entry name" value="GAF_2"/>
    <property type="match status" value="2"/>
</dbReference>
<dbReference type="Proteomes" id="UP000652354">
    <property type="component" value="Unassembled WGS sequence"/>
</dbReference>
<evidence type="ECO:0000313" key="5">
    <source>
        <dbReference type="EMBL" id="GIG55110.1"/>
    </source>
</evidence>
<dbReference type="InterPro" id="IPR029016">
    <property type="entry name" value="GAF-like_dom_sf"/>
</dbReference>
<feature type="domain" description="GAF" evidence="4">
    <location>
        <begin position="23"/>
        <end position="167"/>
    </location>
</feature>
<dbReference type="InterPro" id="IPR003018">
    <property type="entry name" value="GAF"/>
</dbReference>
<keyword evidence="3" id="KW-0902">Two-component regulatory system</keyword>
<name>A0A919Q2K4_9MICO</name>
<dbReference type="GO" id="GO:0016020">
    <property type="term" value="C:membrane"/>
    <property type="evidence" value="ECO:0007669"/>
    <property type="project" value="InterPro"/>
</dbReference>
<evidence type="ECO:0000256" key="1">
    <source>
        <dbReference type="ARBA" id="ARBA00022679"/>
    </source>
</evidence>
<dbReference type="PANTHER" id="PTHR24421:SF61">
    <property type="entry name" value="OXYGEN SENSOR HISTIDINE KINASE NREB"/>
    <property type="match status" value="1"/>
</dbReference>
<dbReference type="SMART" id="SM00065">
    <property type="entry name" value="GAF"/>
    <property type="match status" value="2"/>
</dbReference>
<dbReference type="EMBL" id="BONR01000004">
    <property type="protein sequence ID" value="GIG55110.1"/>
    <property type="molecule type" value="Genomic_DNA"/>
</dbReference>
<feature type="domain" description="GAF" evidence="4">
    <location>
        <begin position="188"/>
        <end position="329"/>
    </location>
</feature>
<dbReference type="InterPro" id="IPR036890">
    <property type="entry name" value="HATPase_C_sf"/>
</dbReference>
<dbReference type="GO" id="GO:0046983">
    <property type="term" value="F:protein dimerization activity"/>
    <property type="evidence" value="ECO:0007669"/>
    <property type="project" value="InterPro"/>
</dbReference>
<dbReference type="Pfam" id="PF02518">
    <property type="entry name" value="HATPase_c"/>
    <property type="match status" value="1"/>
</dbReference>
<evidence type="ECO:0000256" key="2">
    <source>
        <dbReference type="ARBA" id="ARBA00022777"/>
    </source>
</evidence>
<dbReference type="InterPro" id="IPR003594">
    <property type="entry name" value="HATPase_dom"/>
</dbReference>
<gene>
    <name evidence="5" type="ORF">Dac01nite_18620</name>
</gene>
<evidence type="ECO:0000313" key="6">
    <source>
        <dbReference type="Proteomes" id="UP000652354"/>
    </source>
</evidence>
<evidence type="ECO:0000256" key="3">
    <source>
        <dbReference type="ARBA" id="ARBA00023012"/>
    </source>
</evidence>
<dbReference type="AlphaFoldDB" id="A0A919Q2K4"/>
<keyword evidence="2 5" id="KW-0418">Kinase</keyword>
<dbReference type="Pfam" id="PF07730">
    <property type="entry name" value="HisKA_3"/>
    <property type="match status" value="1"/>
</dbReference>
<accession>A0A919Q2K4</accession>
<dbReference type="PANTHER" id="PTHR24421">
    <property type="entry name" value="NITRATE/NITRITE SENSOR PROTEIN NARX-RELATED"/>
    <property type="match status" value="1"/>
</dbReference>
<dbReference type="SUPFAM" id="SSF55874">
    <property type="entry name" value="ATPase domain of HSP90 chaperone/DNA topoisomerase II/histidine kinase"/>
    <property type="match status" value="1"/>
</dbReference>
<keyword evidence="6" id="KW-1185">Reference proteome</keyword>
<reference evidence="5" key="1">
    <citation type="submission" date="2021-01" db="EMBL/GenBank/DDBJ databases">
        <title>Whole genome shotgun sequence of Demequina activiva NBRC 110675.</title>
        <authorList>
            <person name="Komaki H."/>
            <person name="Tamura T."/>
        </authorList>
    </citation>
    <scope>NUCLEOTIDE SEQUENCE</scope>
    <source>
        <strain evidence="5">NBRC 110675</strain>
    </source>
</reference>
<protein>
    <submittedName>
        <fullName evidence="5">Histidine kinase</fullName>
    </submittedName>
</protein>
<evidence type="ECO:0000259" key="4">
    <source>
        <dbReference type="SMART" id="SM00065"/>
    </source>
</evidence>
<sequence length="536" mass="56852">MPDAATRAHALAQAVITLNSELELPAVLDALLDSATELTGARYAAINVLDSRGHSMQFHHRGMPEGVGERLGRPPEPIGVLGQIPAEGTIAVHDVAQHPARVGLPAGHPPLTTFLGASLRVRTHVFGQLYLANKDGDFTDEDDRAIRALAAAASVAIDHAQLYDLALTRERWLAAAQRITTHLLTDEDPEEGLQAIIDTALELSSARTAALVLPGVEDAWIMEVTAGDGAHELLGLRLPEDGTGMSVIRSGEGLFAPEPPGASVLEPITSYGPSLYAPLVTQGRTVGLLMLWRARGAQQFDAGDLSVALRFASQAALALSLAELSHVRSVGALLEERTRLADDLHDFVSQELFATAMQIEAMSDEAEPALAERLRGTLEHVKRAQHEVRGVMSSLAGQRSTEPIADRLRRELLLARGSLGFEPSVAADWPDLDAAVVGDPSLADDLVAVTRELISNVARHAGARAVRLELTAGDGRVQVRVEDDGIGPAGATQRHSGTSNLANRAIRRNGTFSIAELTPGAERPGCVAVWNVQAAG</sequence>
<proteinExistence type="predicted"/>
<keyword evidence="1" id="KW-0808">Transferase</keyword>
<dbReference type="Gene3D" id="1.20.5.1930">
    <property type="match status" value="1"/>
</dbReference>
<dbReference type="Gene3D" id="3.30.565.10">
    <property type="entry name" value="Histidine kinase-like ATPase, C-terminal domain"/>
    <property type="match status" value="1"/>
</dbReference>